<dbReference type="EMBL" id="CP014567">
    <property type="protein sequence ID" value="AVI06554.1"/>
    <property type="molecule type" value="Genomic_DNA"/>
</dbReference>
<reference evidence="3 4" key="2">
    <citation type="submission" date="2019-09" db="EMBL/GenBank/DDBJ databases">
        <title>FDA dAtabase for Regulatory Grade micrObial Sequences (FDA-ARGOS): Supporting development and validation of Infectious Disease Dx tests.</title>
        <authorList>
            <person name="Sciortino C."/>
            <person name="Tallon L."/>
            <person name="Sadzewicz L."/>
            <person name="Vavikolanu K."/>
            <person name="Mehta A."/>
            <person name="Aluvathingal J."/>
            <person name="Nadendla S."/>
            <person name="Nandy P."/>
            <person name="Geyer C."/>
            <person name="Yan Y."/>
            <person name="Sichtig H."/>
        </authorList>
    </citation>
    <scope>NUCLEOTIDE SEQUENCE [LARGE SCALE GENOMIC DNA]</scope>
    <source>
        <strain evidence="3 4">FDAARGOS_661</strain>
    </source>
</reference>
<name>A0A3S7GVN7_STAHO</name>
<dbReference type="EMBL" id="JAGHKT020000012">
    <property type="protein sequence ID" value="MCM5672784.1"/>
    <property type="molecule type" value="Genomic_DNA"/>
</dbReference>
<keyword evidence="5" id="KW-1185">Reference proteome</keyword>
<evidence type="ECO:0000313" key="2">
    <source>
        <dbReference type="EMBL" id="MCM5672784.1"/>
    </source>
</evidence>
<evidence type="ECO:0000313" key="1">
    <source>
        <dbReference type="EMBL" id="AVI06554.1"/>
    </source>
</evidence>
<dbReference type="EMBL" id="CP054550">
    <property type="protein sequence ID" value="QKQ28673.1"/>
    <property type="molecule type" value="Genomic_DNA"/>
</dbReference>
<dbReference type="AlphaFoldDB" id="A0A3S7GVN7"/>
<dbReference type="Proteomes" id="UP000509636">
    <property type="component" value="Chromosome"/>
</dbReference>
<reference evidence="2 5" key="3">
    <citation type="submission" date="2022-06" db="EMBL/GenBank/DDBJ databases">
        <title>Staphylococcus hominis ShoR14 genome sequence.</title>
        <authorList>
            <person name="Yeo C.C."/>
            <person name="Chew C.H."/>
            <person name="Che Hamzah A.M."/>
            <person name="Al-Trad E.I."/>
        </authorList>
    </citation>
    <scope>NUCLEOTIDE SEQUENCE [LARGE SCALE GENOMIC DNA]</scope>
    <source>
        <strain evidence="2 5">ShoR14</strain>
    </source>
</reference>
<dbReference type="Proteomes" id="UP000665944">
    <property type="component" value="Unassembled WGS sequence"/>
</dbReference>
<reference evidence="1" key="1">
    <citation type="submission" date="2016-02" db="EMBL/GenBank/DDBJ databases">
        <title>Genomic sequence of a clinical Staphylococcus hominis isolate.</title>
        <authorList>
            <person name="McClure J.M."/>
            <person name="Zhang K."/>
        </authorList>
    </citation>
    <scope>NUCLEOTIDE SEQUENCE</scope>
    <source>
        <strain evidence="1">C34847</strain>
    </source>
</reference>
<proteinExistence type="predicted"/>
<sequence>MNFYYKPRHSRNWRPFEEWMEFFYHIGIYANNMEEQNIYISYIDSFLPSIFIAHGIIDSCIDNINLNALDIHRFVNIGSEISYLKNKSKNGKEEWVKAEVLEIIDNLKDENENKDTYTKLKLRIKDGRNSYYDTILPKKIWKEKLKLSNRYKNTAGSIIKYYEHIGNYFCDNYGEDINEYLIKTSNYILNIVSRGYKDFFNQFNLDYEFKNDKGKFDIKDVIYLSDFKNSYSNCNVIKSNNSETNTNFEIPTIFIDDNNIMNMSEFKSNKNIFLSNRMKSNVVNQDIVKNKILETTLKNYNFNNEKINKYFQTHNITIPRGVEVYAF</sequence>
<dbReference type="RefSeq" id="WP_017175023.1">
    <property type="nucleotide sequence ID" value="NZ_CP014567.1"/>
</dbReference>
<gene>
    <name evidence="1" type="ORF">AZE34_07205</name>
    <name evidence="3" type="ORF">FOB69_03200</name>
    <name evidence="2" type="ORF">J7T32_008525</name>
</gene>
<protein>
    <submittedName>
        <fullName evidence="1">Uncharacterized protein</fullName>
    </submittedName>
</protein>
<organism evidence="1">
    <name type="scientific">Staphylococcus hominis</name>
    <dbReference type="NCBI Taxonomy" id="1290"/>
    <lineage>
        <taxon>Bacteria</taxon>
        <taxon>Bacillati</taxon>
        <taxon>Bacillota</taxon>
        <taxon>Bacilli</taxon>
        <taxon>Bacillales</taxon>
        <taxon>Staphylococcaceae</taxon>
        <taxon>Staphylococcus</taxon>
    </lineage>
</organism>
<evidence type="ECO:0000313" key="5">
    <source>
        <dbReference type="Proteomes" id="UP000665944"/>
    </source>
</evidence>
<evidence type="ECO:0000313" key="4">
    <source>
        <dbReference type="Proteomes" id="UP000509636"/>
    </source>
</evidence>
<evidence type="ECO:0000313" key="3">
    <source>
        <dbReference type="EMBL" id="QKQ28673.1"/>
    </source>
</evidence>
<accession>A0A3S7GVN7</accession>